<organism evidence="14 15">
    <name type="scientific">Geodermatophilus saharensis</name>
    <dbReference type="NCBI Taxonomy" id="1137994"/>
    <lineage>
        <taxon>Bacteria</taxon>
        <taxon>Bacillati</taxon>
        <taxon>Actinomycetota</taxon>
        <taxon>Actinomycetes</taxon>
        <taxon>Geodermatophilales</taxon>
        <taxon>Geodermatophilaceae</taxon>
        <taxon>Geodermatophilus</taxon>
    </lineage>
</organism>
<evidence type="ECO:0000256" key="12">
    <source>
        <dbReference type="ARBA" id="ARBA00034430"/>
    </source>
</evidence>
<evidence type="ECO:0008006" key="16">
    <source>
        <dbReference type="Google" id="ProtNLM"/>
    </source>
</evidence>
<keyword evidence="9" id="KW-0406">Ion transport</keyword>
<feature type="transmembrane region" description="Helical" evidence="13">
    <location>
        <begin position="33"/>
        <end position="52"/>
    </location>
</feature>
<comment type="similarity">
    <text evidence="2">Belongs to the TMEM175 family.</text>
</comment>
<evidence type="ECO:0000256" key="11">
    <source>
        <dbReference type="ARBA" id="ARBA00023303"/>
    </source>
</evidence>
<dbReference type="EMBL" id="FZOH01000001">
    <property type="protein sequence ID" value="SNR90567.1"/>
    <property type="molecule type" value="Genomic_DNA"/>
</dbReference>
<comment type="catalytic activity">
    <reaction evidence="12">
        <text>K(+)(in) = K(+)(out)</text>
        <dbReference type="Rhea" id="RHEA:29463"/>
        <dbReference type="ChEBI" id="CHEBI:29103"/>
    </reaction>
</comment>
<evidence type="ECO:0000256" key="6">
    <source>
        <dbReference type="ARBA" id="ARBA00022826"/>
    </source>
</evidence>
<evidence type="ECO:0000256" key="2">
    <source>
        <dbReference type="ARBA" id="ARBA00006920"/>
    </source>
</evidence>
<dbReference type="GO" id="GO:0016020">
    <property type="term" value="C:membrane"/>
    <property type="evidence" value="ECO:0007669"/>
    <property type="project" value="UniProtKB-SubCell"/>
</dbReference>
<keyword evidence="7" id="KW-0630">Potassium</keyword>
<gene>
    <name evidence="14" type="ORF">SAMN04488107_0555</name>
</gene>
<protein>
    <recommendedName>
        <fullName evidence="16">DUF1211 domain-containing protein</fullName>
    </recommendedName>
</protein>
<dbReference type="RefSeq" id="WP_176449801.1">
    <property type="nucleotide sequence ID" value="NZ_FZOH01000001.1"/>
</dbReference>
<evidence type="ECO:0000256" key="9">
    <source>
        <dbReference type="ARBA" id="ARBA00023065"/>
    </source>
</evidence>
<evidence type="ECO:0000256" key="3">
    <source>
        <dbReference type="ARBA" id="ARBA00022448"/>
    </source>
</evidence>
<keyword evidence="11" id="KW-0407">Ion channel</keyword>
<accession>A0A239A4I2</accession>
<feature type="transmembrane region" description="Helical" evidence="13">
    <location>
        <begin position="140"/>
        <end position="162"/>
    </location>
</feature>
<dbReference type="PANTHER" id="PTHR31462:SF5">
    <property type="entry name" value="ENDOSOMAL_LYSOSOMAL PROTON CHANNEL TMEM175"/>
    <property type="match status" value="1"/>
</dbReference>
<dbReference type="InterPro" id="IPR010617">
    <property type="entry name" value="TMEM175-like"/>
</dbReference>
<dbReference type="GO" id="GO:0015252">
    <property type="term" value="F:proton channel activity"/>
    <property type="evidence" value="ECO:0007669"/>
    <property type="project" value="InterPro"/>
</dbReference>
<feature type="transmembrane region" description="Helical" evidence="13">
    <location>
        <begin position="105"/>
        <end position="128"/>
    </location>
</feature>
<evidence type="ECO:0000313" key="14">
    <source>
        <dbReference type="EMBL" id="SNR90567.1"/>
    </source>
</evidence>
<evidence type="ECO:0000256" key="4">
    <source>
        <dbReference type="ARBA" id="ARBA00022538"/>
    </source>
</evidence>
<evidence type="ECO:0000256" key="7">
    <source>
        <dbReference type="ARBA" id="ARBA00022958"/>
    </source>
</evidence>
<name>A0A239A4I2_9ACTN</name>
<dbReference type="Pfam" id="PF06736">
    <property type="entry name" value="TMEM175"/>
    <property type="match status" value="1"/>
</dbReference>
<keyword evidence="4" id="KW-0633">Potassium transport</keyword>
<evidence type="ECO:0000313" key="15">
    <source>
        <dbReference type="Proteomes" id="UP000198386"/>
    </source>
</evidence>
<evidence type="ECO:0000256" key="5">
    <source>
        <dbReference type="ARBA" id="ARBA00022692"/>
    </source>
</evidence>
<keyword evidence="5 13" id="KW-0812">Transmembrane</keyword>
<keyword evidence="15" id="KW-1185">Reference proteome</keyword>
<evidence type="ECO:0000256" key="1">
    <source>
        <dbReference type="ARBA" id="ARBA00004141"/>
    </source>
</evidence>
<evidence type="ECO:0000256" key="13">
    <source>
        <dbReference type="SAM" id="Phobius"/>
    </source>
</evidence>
<evidence type="ECO:0000256" key="10">
    <source>
        <dbReference type="ARBA" id="ARBA00023136"/>
    </source>
</evidence>
<evidence type="ECO:0000256" key="8">
    <source>
        <dbReference type="ARBA" id="ARBA00022989"/>
    </source>
</evidence>
<reference evidence="15" key="1">
    <citation type="submission" date="2017-06" db="EMBL/GenBank/DDBJ databases">
        <authorList>
            <person name="Varghese N."/>
            <person name="Submissions S."/>
        </authorList>
    </citation>
    <scope>NUCLEOTIDE SEQUENCE [LARGE SCALE GENOMIC DNA]</scope>
    <source>
        <strain evidence="15">DSM 45423</strain>
    </source>
</reference>
<keyword evidence="6" id="KW-0631">Potassium channel</keyword>
<proteinExistence type="inferred from homology"/>
<keyword evidence="8 13" id="KW-1133">Transmembrane helix</keyword>
<keyword evidence="3" id="KW-0813">Transport</keyword>
<dbReference type="GO" id="GO:0005267">
    <property type="term" value="F:potassium channel activity"/>
    <property type="evidence" value="ECO:0007669"/>
    <property type="project" value="UniProtKB-KW"/>
</dbReference>
<sequence length="227" mass="24429">MTRAQRSPSEAADLTAAAEPYPAGESSLGFERVVFFSDAVFAIAITLLVLPLTAEIELPETGHGLARQVWELWPTVLTFAVSFLVIGQFWIAHHRTFGHIRRHDTGLIWCNLVALLTVAFVPFPAALLGSHTTAEDAFPVVFYAASLTLTSTAMTGTWLYAVHRQLVEDALSVDERRAITRRAFATTAVFAASIGAAFLGLGAAVACWLVVLPVARLVAARRAAVPS</sequence>
<dbReference type="PANTHER" id="PTHR31462">
    <property type="entry name" value="ENDOSOMAL/LYSOSOMAL POTASSIUM CHANNEL TMEM175"/>
    <property type="match status" value="1"/>
</dbReference>
<feature type="transmembrane region" description="Helical" evidence="13">
    <location>
        <begin position="72"/>
        <end position="93"/>
    </location>
</feature>
<dbReference type="AlphaFoldDB" id="A0A239A4I2"/>
<feature type="transmembrane region" description="Helical" evidence="13">
    <location>
        <begin position="183"/>
        <end position="211"/>
    </location>
</feature>
<comment type="subcellular location">
    <subcellularLocation>
        <location evidence="1">Membrane</location>
        <topology evidence="1">Multi-pass membrane protein</topology>
    </subcellularLocation>
</comment>
<dbReference type="Proteomes" id="UP000198386">
    <property type="component" value="Unassembled WGS sequence"/>
</dbReference>
<keyword evidence="10 13" id="KW-0472">Membrane</keyword>